<dbReference type="PANTHER" id="PTHR10543:SF89">
    <property type="entry name" value="CAROTENOID 9,10(9',10')-CLEAVAGE DIOXYGENASE 1"/>
    <property type="match status" value="1"/>
</dbReference>
<reference evidence="7 8" key="1">
    <citation type="journal article" date="2018" name="Mol. Biol. Evol.">
        <title>Broad Genomic Sampling Reveals a Smut Pathogenic Ancestry of the Fungal Clade Ustilaginomycotina.</title>
        <authorList>
            <person name="Kijpornyongpan T."/>
            <person name="Mondo S.J."/>
            <person name="Barry K."/>
            <person name="Sandor L."/>
            <person name="Lee J."/>
            <person name="Lipzen A."/>
            <person name="Pangilinan J."/>
            <person name="LaButti K."/>
            <person name="Hainaut M."/>
            <person name="Henrissat B."/>
            <person name="Grigoriev I.V."/>
            <person name="Spatafora J.W."/>
            <person name="Aime M.C."/>
        </authorList>
    </citation>
    <scope>NUCLEOTIDE SEQUENCE [LARGE SCALE GENOMIC DNA]</scope>
    <source>
        <strain evidence="7 8">MCA 5214</strain>
    </source>
</reference>
<accession>A0A316USA4</accession>
<evidence type="ECO:0000313" key="8">
    <source>
        <dbReference type="Proteomes" id="UP000245884"/>
    </source>
</evidence>
<organism evidence="7 8">
    <name type="scientific">Jaminaea rosea</name>
    <dbReference type="NCBI Taxonomy" id="1569628"/>
    <lineage>
        <taxon>Eukaryota</taxon>
        <taxon>Fungi</taxon>
        <taxon>Dikarya</taxon>
        <taxon>Basidiomycota</taxon>
        <taxon>Ustilaginomycotina</taxon>
        <taxon>Exobasidiomycetes</taxon>
        <taxon>Microstromatales</taxon>
        <taxon>Microstromatales incertae sedis</taxon>
        <taxon>Jaminaea</taxon>
    </lineage>
</organism>
<evidence type="ECO:0000256" key="1">
    <source>
        <dbReference type="ARBA" id="ARBA00006787"/>
    </source>
</evidence>
<feature type="binding site" evidence="5">
    <location>
        <position position="622"/>
    </location>
    <ligand>
        <name>Fe cation</name>
        <dbReference type="ChEBI" id="CHEBI:24875"/>
        <note>catalytic</note>
    </ligand>
</feature>
<keyword evidence="2 5" id="KW-0479">Metal-binding</keyword>
<feature type="binding site" evidence="5">
    <location>
        <position position="289"/>
    </location>
    <ligand>
        <name>Fe cation</name>
        <dbReference type="ChEBI" id="CHEBI:24875"/>
        <note>catalytic</note>
    </ligand>
</feature>
<evidence type="ECO:0000256" key="3">
    <source>
        <dbReference type="ARBA" id="ARBA00023002"/>
    </source>
</evidence>
<evidence type="ECO:0000256" key="6">
    <source>
        <dbReference type="SAM" id="MobiDB-lite"/>
    </source>
</evidence>
<dbReference type="OrthoDB" id="1069523at2759"/>
<protein>
    <submittedName>
        <fullName evidence="7">Carotenoid oxygenase</fullName>
    </submittedName>
</protein>
<dbReference type="GO" id="GO:0010436">
    <property type="term" value="F:carotenoid dioxygenase activity"/>
    <property type="evidence" value="ECO:0007669"/>
    <property type="project" value="TreeGrafter"/>
</dbReference>
<dbReference type="PANTHER" id="PTHR10543">
    <property type="entry name" value="BETA-CAROTENE DIOXYGENASE"/>
    <property type="match status" value="1"/>
</dbReference>
<keyword evidence="3" id="KW-0560">Oxidoreductase</keyword>
<dbReference type="STRING" id="1569628.A0A316USA4"/>
<proteinExistence type="inferred from homology"/>
<comment type="cofactor">
    <cofactor evidence="5">
        <name>Fe(2+)</name>
        <dbReference type="ChEBI" id="CHEBI:29033"/>
    </cofactor>
    <text evidence="5">Binds 1 Fe(2+) ion per subunit.</text>
</comment>
<keyword evidence="4 5" id="KW-0408">Iron</keyword>
<dbReference type="GeneID" id="37030582"/>
<dbReference type="GO" id="GO:0016121">
    <property type="term" value="P:carotene catabolic process"/>
    <property type="evidence" value="ECO:0007669"/>
    <property type="project" value="TreeGrafter"/>
</dbReference>
<dbReference type="GO" id="GO:0046872">
    <property type="term" value="F:metal ion binding"/>
    <property type="evidence" value="ECO:0007669"/>
    <property type="project" value="UniProtKB-KW"/>
</dbReference>
<feature type="region of interest" description="Disordered" evidence="6">
    <location>
        <begin position="1"/>
        <end position="20"/>
    </location>
</feature>
<name>A0A316USA4_9BASI</name>
<sequence length="675" mass="74883">MKGITPSSAPSRRSSPRNQRLHAQHGYLSGNYAPVEKESPLTPCRIVSGTIPAELAGGQYVRNGGNPMANANLERESHWFDGDGMLHGIFFGVSEGNQIAPSYVNRYVVTDVLAGTSSNATRPILPSISTLSSPYVSLLTMLYEILRSLVLCLSTWIPWTWSLARGKGTERVSRISVANTSVYAHDSKVLAGCESGPPMQIILPTLDTAGWWTGDEGRSWAKGLGPMKIFHEMTTAHPHTDMSNNELLLYHSSFIAPYLRISVIPPRRSRQEAVIDAVVPGMKEGKLMHDFAASRTRTVVLDLPLSLDPRNLLKGKPIVHFDDKAPVRFGIFPRREPGRVKWYEDPTPACIYHTANCWDEEQEQQAEKDGAQSNGQAINFLACRLNSATLVYSAGNVVPPASARAPHGEVERCELYYWRFEDAPPEPSTGPRISHSFPLSRVPFEFPTINLYHAPAAGLGPNRFIYGCSMREGSFDAGMGRNSAKIDCLVKMDAQSLVKKGRRRAAEGKLRKGEAVDERSMVQVLADQQTQQGGSDDSDIRVFELPSGWYAQETSFVPRANAEREDDGYLLFFAFDEKTGLDTRTGMALPDAKSELWILDARDMKTIVARIMCAQRVPYGLHGKWFTAKEVRDVEHPPEEMIRYRTLGGNEEGFREGEGKLGLGVLRSWLQSMVP</sequence>
<dbReference type="InterPro" id="IPR004294">
    <property type="entry name" value="Carotenoid_Oase"/>
</dbReference>
<feature type="binding site" evidence="5">
    <location>
        <position position="237"/>
    </location>
    <ligand>
        <name>Fe cation</name>
        <dbReference type="ChEBI" id="CHEBI:24875"/>
        <note>catalytic</note>
    </ligand>
</feature>
<gene>
    <name evidence="7" type="ORF">BDZ90DRAFT_271505</name>
</gene>
<feature type="compositionally biased region" description="Low complexity" evidence="6">
    <location>
        <begin position="1"/>
        <end position="17"/>
    </location>
</feature>
<evidence type="ECO:0000256" key="5">
    <source>
        <dbReference type="PIRSR" id="PIRSR604294-1"/>
    </source>
</evidence>
<dbReference type="EMBL" id="KZ819667">
    <property type="protein sequence ID" value="PWN27658.1"/>
    <property type="molecule type" value="Genomic_DNA"/>
</dbReference>
<comment type="similarity">
    <text evidence="1">Belongs to the carotenoid oxygenase family.</text>
</comment>
<dbReference type="Pfam" id="PF03055">
    <property type="entry name" value="RPE65"/>
    <property type="match status" value="1"/>
</dbReference>
<evidence type="ECO:0000256" key="4">
    <source>
        <dbReference type="ARBA" id="ARBA00023004"/>
    </source>
</evidence>
<evidence type="ECO:0000313" key="7">
    <source>
        <dbReference type="EMBL" id="PWN27658.1"/>
    </source>
</evidence>
<feature type="binding site" evidence="5">
    <location>
        <position position="353"/>
    </location>
    <ligand>
        <name>Fe cation</name>
        <dbReference type="ChEBI" id="CHEBI:24875"/>
        <note>catalytic</note>
    </ligand>
</feature>
<evidence type="ECO:0000256" key="2">
    <source>
        <dbReference type="ARBA" id="ARBA00022723"/>
    </source>
</evidence>
<dbReference type="AlphaFoldDB" id="A0A316USA4"/>
<dbReference type="Proteomes" id="UP000245884">
    <property type="component" value="Unassembled WGS sequence"/>
</dbReference>
<dbReference type="RefSeq" id="XP_025362270.1">
    <property type="nucleotide sequence ID" value="XM_025508759.1"/>
</dbReference>
<keyword evidence="8" id="KW-1185">Reference proteome</keyword>